<evidence type="ECO:0000313" key="3">
    <source>
        <dbReference type="Proteomes" id="UP001595814"/>
    </source>
</evidence>
<dbReference type="RefSeq" id="WP_192461632.1">
    <property type="nucleotide sequence ID" value="NZ_JACYFJ010000002.1"/>
</dbReference>
<proteinExistence type="predicted"/>
<feature type="transmembrane region" description="Helical" evidence="1">
    <location>
        <begin position="80"/>
        <end position="100"/>
    </location>
</feature>
<dbReference type="Proteomes" id="UP001595814">
    <property type="component" value="Unassembled WGS sequence"/>
</dbReference>
<keyword evidence="3" id="KW-1185">Reference proteome</keyword>
<accession>A0ABV8JR29</accession>
<protein>
    <submittedName>
        <fullName evidence="2">Uncharacterized protein</fullName>
    </submittedName>
</protein>
<organism evidence="2 3">
    <name type="scientific">Euzebyella saccharophila</name>
    <dbReference type="NCBI Taxonomy" id="679664"/>
    <lineage>
        <taxon>Bacteria</taxon>
        <taxon>Pseudomonadati</taxon>
        <taxon>Bacteroidota</taxon>
        <taxon>Flavobacteriia</taxon>
        <taxon>Flavobacteriales</taxon>
        <taxon>Flavobacteriaceae</taxon>
        <taxon>Euzebyella</taxon>
    </lineage>
</organism>
<evidence type="ECO:0000313" key="2">
    <source>
        <dbReference type="EMBL" id="MFC4096900.1"/>
    </source>
</evidence>
<comment type="caution">
    <text evidence="2">The sequence shown here is derived from an EMBL/GenBank/DDBJ whole genome shotgun (WGS) entry which is preliminary data.</text>
</comment>
<reference evidence="3" key="1">
    <citation type="journal article" date="2019" name="Int. J. Syst. Evol. Microbiol.">
        <title>The Global Catalogue of Microorganisms (GCM) 10K type strain sequencing project: providing services to taxonomists for standard genome sequencing and annotation.</title>
        <authorList>
            <consortium name="The Broad Institute Genomics Platform"/>
            <consortium name="The Broad Institute Genome Sequencing Center for Infectious Disease"/>
            <person name="Wu L."/>
            <person name="Ma J."/>
        </authorList>
    </citation>
    <scope>NUCLEOTIDE SEQUENCE [LARGE SCALE GENOMIC DNA]</scope>
    <source>
        <strain evidence="3">CECT 7477</strain>
    </source>
</reference>
<name>A0ABV8JR29_9FLAO</name>
<evidence type="ECO:0000256" key="1">
    <source>
        <dbReference type="SAM" id="Phobius"/>
    </source>
</evidence>
<gene>
    <name evidence="2" type="ORF">ACFOUT_13505</name>
</gene>
<dbReference type="EMBL" id="JBHSAW010000010">
    <property type="protein sequence ID" value="MFC4096900.1"/>
    <property type="molecule type" value="Genomic_DNA"/>
</dbReference>
<keyword evidence="1" id="KW-0812">Transmembrane</keyword>
<keyword evidence="1" id="KW-1133">Transmembrane helix</keyword>
<keyword evidence="1" id="KW-0472">Membrane</keyword>
<sequence length="103" mass="11432">MMSSINIPNNYPEGCSDDTIKEVVAKCQNKINKYDCASNVVLGTSYYAAVAEQGNTELDHRLTEKLILNLEQSSKRQRELTWAIITIGGLNLIAAFLKLIDVV</sequence>